<dbReference type="AlphaFoldDB" id="A0A0R2LNP7"/>
<name>A0A0R2LNP7_9LACO</name>
<evidence type="ECO:0000256" key="2">
    <source>
        <dbReference type="SAM" id="Phobius"/>
    </source>
</evidence>
<dbReference type="PATRIC" id="fig|449659.4.peg.1271"/>
<reference evidence="3 4" key="1">
    <citation type="journal article" date="2015" name="Genome Announc.">
        <title>Expanding the biotechnology potential of lactobacilli through comparative genomics of 213 strains and associated genera.</title>
        <authorList>
            <person name="Sun Z."/>
            <person name="Harris H.M."/>
            <person name="McCann A."/>
            <person name="Guo C."/>
            <person name="Argimon S."/>
            <person name="Zhang W."/>
            <person name="Yang X."/>
            <person name="Jeffery I.B."/>
            <person name="Cooney J.C."/>
            <person name="Kagawa T.F."/>
            <person name="Liu W."/>
            <person name="Song Y."/>
            <person name="Salvetti E."/>
            <person name="Wrobel A."/>
            <person name="Rasinkangas P."/>
            <person name="Parkhill J."/>
            <person name="Rea M.C."/>
            <person name="O'Sullivan O."/>
            <person name="Ritari J."/>
            <person name="Douillard F.P."/>
            <person name="Paul Ross R."/>
            <person name="Yang R."/>
            <person name="Briner A.E."/>
            <person name="Felis G.E."/>
            <person name="de Vos W.M."/>
            <person name="Barrangou R."/>
            <person name="Klaenhammer T.R."/>
            <person name="Caufield P.W."/>
            <person name="Cui Y."/>
            <person name="Zhang H."/>
            <person name="O'Toole P.W."/>
        </authorList>
    </citation>
    <scope>NUCLEOTIDE SEQUENCE [LARGE SCALE GENOMIC DNA]</scope>
    <source>
        <strain evidence="3 4">NBRC 103219</strain>
    </source>
</reference>
<proteinExistence type="predicted"/>
<evidence type="ECO:0000313" key="3">
    <source>
        <dbReference type="EMBL" id="KRO01074.1"/>
    </source>
</evidence>
<dbReference type="RefSeq" id="WP_017868293.1">
    <property type="nucleotide sequence ID" value="NZ_BJYB01000007.1"/>
</dbReference>
<dbReference type="EMBL" id="JQCN01000017">
    <property type="protein sequence ID" value="KRO01074.1"/>
    <property type="molecule type" value="Genomic_DNA"/>
</dbReference>
<feature type="transmembrane region" description="Helical" evidence="2">
    <location>
        <begin position="85"/>
        <end position="104"/>
    </location>
</feature>
<keyword evidence="4" id="KW-1185">Reference proteome</keyword>
<keyword evidence="2" id="KW-1133">Transmembrane helix</keyword>
<feature type="compositionally biased region" description="Polar residues" evidence="1">
    <location>
        <begin position="39"/>
        <end position="51"/>
    </location>
</feature>
<feature type="region of interest" description="Disordered" evidence="1">
    <location>
        <begin position="1"/>
        <end position="75"/>
    </location>
</feature>
<accession>A0A0R2LNP7</accession>
<dbReference type="STRING" id="449659.IV66_GL001254"/>
<feature type="compositionally biased region" description="Basic and acidic residues" evidence="1">
    <location>
        <begin position="54"/>
        <end position="75"/>
    </location>
</feature>
<comment type="caution">
    <text evidence="3">The sequence shown here is derived from an EMBL/GenBank/DDBJ whole genome shotgun (WGS) entry which is preliminary data.</text>
</comment>
<protein>
    <submittedName>
        <fullName evidence="3">Uncharacterized protein</fullName>
    </submittedName>
</protein>
<evidence type="ECO:0000256" key="1">
    <source>
        <dbReference type="SAM" id="MobiDB-lite"/>
    </source>
</evidence>
<evidence type="ECO:0000313" key="4">
    <source>
        <dbReference type="Proteomes" id="UP000051886"/>
    </source>
</evidence>
<keyword evidence="2" id="KW-0812">Transmembrane</keyword>
<organism evidence="3 4">
    <name type="scientific">Ligilactobacillus pobuzihii</name>
    <dbReference type="NCBI Taxonomy" id="449659"/>
    <lineage>
        <taxon>Bacteria</taxon>
        <taxon>Bacillati</taxon>
        <taxon>Bacillota</taxon>
        <taxon>Bacilli</taxon>
        <taxon>Lactobacillales</taxon>
        <taxon>Lactobacillaceae</taxon>
        <taxon>Ligilactobacillus</taxon>
    </lineage>
</organism>
<gene>
    <name evidence="3" type="ORF">IV66_GL001254</name>
</gene>
<dbReference type="Proteomes" id="UP000051886">
    <property type="component" value="Unassembled WGS sequence"/>
</dbReference>
<sequence>MADEEKLSRRKNTQERQSLSWWKKFKKNKTQQKVEQDDPTNNGPKETQSNVEQEDQHLSRSQTRLDRQGSNEDDKRKKLGRRLDIIIAILIVLIILVYVFMRFVNF</sequence>
<keyword evidence="2" id="KW-0472">Membrane</keyword>